<evidence type="ECO:0000256" key="4">
    <source>
        <dbReference type="ARBA" id="ARBA00023054"/>
    </source>
</evidence>
<feature type="region of interest" description="Disordered" evidence="7">
    <location>
        <begin position="482"/>
        <end position="528"/>
    </location>
</feature>
<keyword evidence="4 6" id="KW-0175">Coiled coil</keyword>
<proteinExistence type="inferred from homology"/>
<evidence type="ECO:0000256" key="5">
    <source>
        <dbReference type="ARBA" id="ARBA00023172"/>
    </source>
</evidence>
<evidence type="ECO:0000256" key="6">
    <source>
        <dbReference type="SAM" id="Coils"/>
    </source>
</evidence>
<sequence>MPFTIEPQSLGIGAAVAAILVYVLVRLSVARSVLAAESRAAGLLAERDFALRQLEAMKDEAIERDRLIIDLHDQQAELAAARASAETAAARVPDLERRLEDLAADLGLERQRVERLSMAEEALRQRLEENRALLSGAEARFRETFQALSHEALSANNRRFLELAQAQLEKVQESARGDLERRQQAIGELVGPVREKLEKFDSAIHQLEQARAGAYAELKTQVSSLIETQGQLRSETANLVRALRSPATRGRWGEIQLRRVVEMAGMLDHCDFHEQVSHDAEQGRLRPDLLVRLPGGKTIVVDAKAPLEAFLDAVGTTDDAMRAAHMARHARHIRDHMKALGEKRYWSQFEPAPEFVVLFLPGENFFSAALEQDPALIEAGIDQSVIPATPTTLIALLRAVSYGWRQEKLAHNAREISVLGREMYDRLGVMAEHMQRLGKGLGGAVECYNKAVSSLESRVLVTARRFKELKATPDNAEMVELLPLDQSPRPPLAPDPGPPQARDPGPPQARDTSPPQASVPWVLPEAQG</sequence>
<accession>A0ABW2KX52</accession>
<evidence type="ECO:0000256" key="3">
    <source>
        <dbReference type="ARBA" id="ARBA00021840"/>
    </source>
</evidence>
<protein>
    <recommendedName>
        <fullName evidence="3">DNA recombination protein RmuC homolog</fullName>
    </recommendedName>
</protein>
<feature type="coiled-coil region" evidence="6">
    <location>
        <begin position="85"/>
        <end position="140"/>
    </location>
</feature>
<dbReference type="RefSeq" id="WP_377359054.1">
    <property type="nucleotide sequence ID" value="NZ_JBHTCM010000010.1"/>
</dbReference>
<dbReference type="EMBL" id="JBHTCM010000010">
    <property type="protein sequence ID" value="MFC7333767.1"/>
    <property type="molecule type" value="Genomic_DNA"/>
</dbReference>
<name>A0ABW2KX52_9PROT</name>
<dbReference type="Proteomes" id="UP001596456">
    <property type="component" value="Unassembled WGS sequence"/>
</dbReference>
<evidence type="ECO:0000313" key="8">
    <source>
        <dbReference type="EMBL" id="MFC7333767.1"/>
    </source>
</evidence>
<feature type="compositionally biased region" description="Pro residues" evidence="7">
    <location>
        <begin position="488"/>
        <end position="507"/>
    </location>
</feature>
<evidence type="ECO:0000256" key="7">
    <source>
        <dbReference type="SAM" id="MobiDB-lite"/>
    </source>
</evidence>
<evidence type="ECO:0000256" key="2">
    <source>
        <dbReference type="ARBA" id="ARBA00009840"/>
    </source>
</evidence>
<dbReference type="PANTHER" id="PTHR30563:SF0">
    <property type="entry name" value="DNA RECOMBINATION PROTEIN RMUC"/>
    <property type="match status" value="1"/>
</dbReference>
<reference evidence="9" key="1">
    <citation type="journal article" date="2019" name="Int. J. Syst. Evol. Microbiol.">
        <title>The Global Catalogue of Microorganisms (GCM) 10K type strain sequencing project: providing services to taxonomists for standard genome sequencing and annotation.</title>
        <authorList>
            <consortium name="The Broad Institute Genomics Platform"/>
            <consortium name="The Broad Institute Genome Sequencing Center for Infectious Disease"/>
            <person name="Wu L."/>
            <person name="Ma J."/>
        </authorList>
    </citation>
    <scope>NUCLEOTIDE SEQUENCE [LARGE SCALE GENOMIC DNA]</scope>
    <source>
        <strain evidence="9">CGMCC 1.16275</strain>
    </source>
</reference>
<keyword evidence="9" id="KW-1185">Reference proteome</keyword>
<keyword evidence="5" id="KW-0233">DNA recombination</keyword>
<evidence type="ECO:0000313" key="9">
    <source>
        <dbReference type="Proteomes" id="UP001596456"/>
    </source>
</evidence>
<organism evidence="8 9">
    <name type="scientific">Rhodocista pekingensis</name>
    <dbReference type="NCBI Taxonomy" id="201185"/>
    <lineage>
        <taxon>Bacteria</taxon>
        <taxon>Pseudomonadati</taxon>
        <taxon>Pseudomonadota</taxon>
        <taxon>Alphaproteobacteria</taxon>
        <taxon>Rhodospirillales</taxon>
        <taxon>Azospirillaceae</taxon>
        <taxon>Rhodocista</taxon>
    </lineage>
</organism>
<evidence type="ECO:0000256" key="1">
    <source>
        <dbReference type="ARBA" id="ARBA00003416"/>
    </source>
</evidence>
<gene>
    <name evidence="8" type="primary">rmuC</name>
    <name evidence="8" type="ORF">ACFQPS_11375</name>
</gene>
<dbReference type="InterPro" id="IPR003798">
    <property type="entry name" value="DNA_recombination_RmuC"/>
</dbReference>
<comment type="caution">
    <text evidence="8">The sequence shown here is derived from an EMBL/GenBank/DDBJ whole genome shotgun (WGS) entry which is preliminary data.</text>
</comment>
<comment type="similarity">
    <text evidence="2">Belongs to the RmuC family.</text>
</comment>
<comment type="function">
    <text evidence="1">Involved in DNA recombination.</text>
</comment>
<dbReference type="PANTHER" id="PTHR30563">
    <property type="entry name" value="DNA RECOMBINATION PROTEIN RMUC"/>
    <property type="match status" value="1"/>
</dbReference>
<dbReference type="Pfam" id="PF02646">
    <property type="entry name" value="RmuC"/>
    <property type="match status" value="1"/>
</dbReference>